<sequence>MPRQRQRIWGRMDQPTTNMRSAPEGQKILHTGPRFALSIMTATKEFELIVAFSGNIAANVHAVLYPSFKPREHVRAAVFVLLLTQSIADISTAAALVIQLYNLTTLSREAERQVIFIPSIAMQ</sequence>
<keyword evidence="1" id="KW-0812">Transmembrane</keyword>
<protein>
    <submittedName>
        <fullName evidence="2">Uncharacterized protein</fullName>
    </submittedName>
</protein>
<dbReference type="OrthoDB" id="3203775at2759"/>
<name>A0A8H5B7B0_9AGAR</name>
<proteinExistence type="predicted"/>
<keyword evidence="1" id="KW-1133">Transmembrane helix</keyword>
<evidence type="ECO:0000256" key="1">
    <source>
        <dbReference type="SAM" id="Phobius"/>
    </source>
</evidence>
<organism evidence="2 3">
    <name type="scientific">Tetrapyrgos nigripes</name>
    <dbReference type="NCBI Taxonomy" id="182062"/>
    <lineage>
        <taxon>Eukaryota</taxon>
        <taxon>Fungi</taxon>
        <taxon>Dikarya</taxon>
        <taxon>Basidiomycota</taxon>
        <taxon>Agaricomycotina</taxon>
        <taxon>Agaricomycetes</taxon>
        <taxon>Agaricomycetidae</taxon>
        <taxon>Agaricales</taxon>
        <taxon>Marasmiineae</taxon>
        <taxon>Marasmiaceae</taxon>
        <taxon>Tetrapyrgos</taxon>
    </lineage>
</organism>
<dbReference type="AlphaFoldDB" id="A0A8H5B7B0"/>
<comment type="caution">
    <text evidence="2">The sequence shown here is derived from an EMBL/GenBank/DDBJ whole genome shotgun (WGS) entry which is preliminary data.</text>
</comment>
<gene>
    <name evidence="2" type="ORF">D9758_017807</name>
</gene>
<accession>A0A8H5B7B0</accession>
<evidence type="ECO:0000313" key="3">
    <source>
        <dbReference type="Proteomes" id="UP000559256"/>
    </source>
</evidence>
<keyword evidence="1" id="KW-0472">Membrane</keyword>
<reference evidence="2 3" key="1">
    <citation type="journal article" date="2020" name="ISME J.">
        <title>Uncovering the hidden diversity of litter-decomposition mechanisms in mushroom-forming fungi.</title>
        <authorList>
            <person name="Floudas D."/>
            <person name="Bentzer J."/>
            <person name="Ahren D."/>
            <person name="Johansson T."/>
            <person name="Persson P."/>
            <person name="Tunlid A."/>
        </authorList>
    </citation>
    <scope>NUCLEOTIDE SEQUENCE [LARGE SCALE GENOMIC DNA]</scope>
    <source>
        <strain evidence="2 3">CBS 291.85</strain>
    </source>
</reference>
<dbReference type="EMBL" id="JAACJM010000462">
    <property type="protein sequence ID" value="KAF5317895.1"/>
    <property type="molecule type" value="Genomic_DNA"/>
</dbReference>
<dbReference type="Proteomes" id="UP000559256">
    <property type="component" value="Unassembled WGS sequence"/>
</dbReference>
<evidence type="ECO:0000313" key="2">
    <source>
        <dbReference type="EMBL" id="KAF5317895.1"/>
    </source>
</evidence>
<keyword evidence="3" id="KW-1185">Reference proteome</keyword>
<feature type="transmembrane region" description="Helical" evidence="1">
    <location>
        <begin position="76"/>
        <end position="101"/>
    </location>
</feature>